<evidence type="ECO:0000256" key="1">
    <source>
        <dbReference type="ARBA" id="ARBA00023015"/>
    </source>
</evidence>
<evidence type="ECO:0000259" key="5">
    <source>
        <dbReference type="PROSITE" id="PS50977"/>
    </source>
</evidence>
<evidence type="ECO:0000256" key="3">
    <source>
        <dbReference type="ARBA" id="ARBA00023163"/>
    </source>
</evidence>
<keyword evidence="3" id="KW-0804">Transcription</keyword>
<dbReference type="GO" id="GO:0003700">
    <property type="term" value="F:DNA-binding transcription factor activity"/>
    <property type="evidence" value="ECO:0007669"/>
    <property type="project" value="TreeGrafter"/>
</dbReference>
<dbReference type="InterPro" id="IPR009057">
    <property type="entry name" value="Homeodomain-like_sf"/>
</dbReference>
<keyword evidence="2 4" id="KW-0238">DNA-binding</keyword>
<dbReference type="Pfam" id="PF00440">
    <property type="entry name" value="TetR_N"/>
    <property type="match status" value="1"/>
</dbReference>
<evidence type="ECO:0000256" key="2">
    <source>
        <dbReference type="ARBA" id="ARBA00023125"/>
    </source>
</evidence>
<comment type="caution">
    <text evidence="6">The sequence shown here is derived from an EMBL/GenBank/DDBJ whole genome shotgun (WGS) entry which is preliminary data.</text>
</comment>
<evidence type="ECO:0000313" key="6">
    <source>
        <dbReference type="EMBL" id="TBN56029.1"/>
    </source>
</evidence>
<dbReference type="PANTHER" id="PTHR30055:SF234">
    <property type="entry name" value="HTH-TYPE TRANSCRIPTIONAL REGULATOR BETI"/>
    <property type="match status" value="1"/>
</dbReference>
<dbReference type="EMBL" id="SISG01000001">
    <property type="protein sequence ID" value="TBN56029.1"/>
    <property type="molecule type" value="Genomic_DNA"/>
</dbReference>
<dbReference type="PANTHER" id="PTHR30055">
    <property type="entry name" value="HTH-TYPE TRANSCRIPTIONAL REGULATOR RUTR"/>
    <property type="match status" value="1"/>
</dbReference>
<dbReference type="Gene3D" id="1.10.357.10">
    <property type="entry name" value="Tetracycline Repressor, domain 2"/>
    <property type="match status" value="1"/>
</dbReference>
<name>A0A4V2JEL1_9MICO</name>
<dbReference type="RefSeq" id="WP_130980140.1">
    <property type="nucleotide sequence ID" value="NZ_SISG01000001.1"/>
</dbReference>
<feature type="domain" description="HTH tetR-type" evidence="5">
    <location>
        <begin position="3"/>
        <end position="63"/>
    </location>
</feature>
<dbReference type="PROSITE" id="PS50977">
    <property type="entry name" value="HTH_TETR_2"/>
    <property type="match status" value="1"/>
</dbReference>
<organism evidence="6 7">
    <name type="scientific">Glaciihabitans arcticus</name>
    <dbReference type="NCBI Taxonomy" id="2668039"/>
    <lineage>
        <taxon>Bacteria</taxon>
        <taxon>Bacillati</taxon>
        <taxon>Actinomycetota</taxon>
        <taxon>Actinomycetes</taxon>
        <taxon>Micrococcales</taxon>
        <taxon>Microbacteriaceae</taxon>
        <taxon>Glaciihabitans</taxon>
    </lineage>
</organism>
<sequence length="193" mass="20954">MSITTHEELRLIALAEFARAGYAGTSLQRIAEIAGMSKSSVLYHFASKEALLEAAVGPAIDLMSDILDSISDTELTDSRRAAFVSDFVDFLLRHRLEISTFLSQGPSLVDVPVIDRANALVERLADYFFRAAPTVEARLRFGIALGGSAYILGSQPGTEHKTEIPDDEIRAALITILTELLAPVPVRPPTSLE</sequence>
<reference evidence="7" key="1">
    <citation type="submission" date="2019-02" db="EMBL/GenBank/DDBJ databases">
        <title>Glaciihabitans arcticus sp. nov., a psychrotolerant bacterium isolated from polar soil.</title>
        <authorList>
            <person name="Dahal R.H."/>
        </authorList>
    </citation>
    <scope>NUCLEOTIDE SEQUENCE [LARGE SCALE GENOMIC DNA]</scope>
    <source>
        <strain evidence="7">RP-3-7</strain>
    </source>
</reference>
<gene>
    <name evidence="6" type="ORF">EYE40_00685</name>
</gene>
<dbReference type="AlphaFoldDB" id="A0A4V2JEL1"/>
<dbReference type="Proteomes" id="UP000294194">
    <property type="component" value="Unassembled WGS sequence"/>
</dbReference>
<feature type="DNA-binding region" description="H-T-H motif" evidence="4">
    <location>
        <begin position="26"/>
        <end position="45"/>
    </location>
</feature>
<dbReference type="GO" id="GO:0000976">
    <property type="term" value="F:transcription cis-regulatory region binding"/>
    <property type="evidence" value="ECO:0007669"/>
    <property type="project" value="TreeGrafter"/>
</dbReference>
<evidence type="ECO:0000256" key="4">
    <source>
        <dbReference type="PROSITE-ProRule" id="PRU00335"/>
    </source>
</evidence>
<keyword evidence="1" id="KW-0805">Transcription regulation</keyword>
<dbReference type="InterPro" id="IPR050109">
    <property type="entry name" value="HTH-type_TetR-like_transc_reg"/>
</dbReference>
<proteinExistence type="predicted"/>
<dbReference type="InterPro" id="IPR001647">
    <property type="entry name" value="HTH_TetR"/>
</dbReference>
<keyword evidence="7" id="KW-1185">Reference proteome</keyword>
<dbReference type="SUPFAM" id="SSF46689">
    <property type="entry name" value="Homeodomain-like"/>
    <property type="match status" value="1"/>
</dbReference>
<accession>A0A4V2JEL1</accession>
<protein>
    <submittedName>
        <fullName evidence="6">TetR/AcrR family transcriptional regulator</fullName>
    </submittedName>
</protein>
<evidence type="ECO:0000313" key="7">
    <source>
        <dbReference type="Proteomes" id="UP000294194"/>
    </source>
</evidence>